<dbReference type="GO" id="GO:0031410">
    <property type="term" value="C:cytoplasmic vesicle"/>
    <property type="evidence" value="ECO:0007669"/>
    <property type="project" value="TreeGrafter"/>
</dbReference>
<dbReference type="GO" id="GO:0031267">
    <property type="term" value="F:small GTPase binding"/>
    <property type="evidence" value="ECO:0007669"/>
    <property type="project" value="TreeGrafter"/>
</dbReference>
<feature type="domain" description="CCZ1/INTU/HSP4 first Longin" evidence="1">
    <location>
        <begin position="5"/>
        <end position="109"/>
    </location>
</feature>
<dbReference type="Pfam" id="PF19031">
    <property type="entry name" value="Intu_longin_1"/>
    <property type="match status" value="1"/>
</dbReference>
<dbReference type="InterPro" id="IPR043989">
    <property type="entry name" value="CCZ1/INTU/HSP4_longin_3"/>
</dbReference>
<comment type="caution">
    <text evidence="3">The sequence shown here is derived from an EMBL/GenBank/DDBJ whole genome shotgun (WGS) entry which is preliminary data.</text>
</comment>
<gene>
    <name evidence="3" type="primary">HPS4</name>
    <name evidence="3" type="ORF">Bhyg_04600</name>
</gene>
<dbReference type="AlphaFoldDB" id="A0A9Q0NH03"/>
<dbReference type="InterPro" id="IPR026091">
    <property type="entry name" value="HPS4"/>
</dbReference>
<organism evidence="3 4">
    <name type="scientific">Pseudolycoriella hygida</name>
    <dbReference type="NCBI Taxonomy" id="35572"/>
    <lineage>
        <taxon>Eukaryota</taxon>
        <taxon>Metazoa</taxon>
        <taxon>Ecdysozoa</taxon>
        <taxon>Arthropoda</taxon>
        <taxon>Hexapoda</taxon>
        <taxon>Insecta</taxon>
        <taxon>Pterygota</taxon>
        <taxon>Neoptera</taxon>
        <taxon>Endopterygota</taxon>
        <taxon>Diptera</taxon>
        <taxon>Nematocera</taxon>
        <taxon>Sciaroidea</taxon>
        <taxon>Sciaridae</taxon>
        <taxon>Pseudolycoriella</taxon>
    </lineage>
</organism>
<keyword evidence="4" id="KW-1185">Reference proteome</keyword>
<dbReference type="PANTHER" id="PTHR14407:SF9">
    <property type="entry name" value="BLOC-3 COMPLEX MEMBER HPS4"/>
    <property type="match status" value="1"/>
</dbReference>
<evidence type="ECO:0000259" key="1">
    <source>
        <dbReference type="Pfam" id="PF19031"/>
    </source>
</evidence>
<dbReference type="Pfam" id="PF19033">
    <property type="entry name" value="Intu_longin_3"/>
    <property type="match status" value="1"/>
</dbReference>
<dbReference type="GO" id="GO:0005765">
    <property type="term" value="C:lysosomal membrane"/>
    <property type="evidence" value="ECO:0007669"/>
    <property type="project" value="TreeGrafter"/>
</dbReference>
<proteinExistence type="predicted"/>
<reference evidence="3" key="1">
    <citation type="submission" date="2022-07" db="EMBL/GenBank/DDBJ databases">
        <authorList>
            <person name="Trinca V."/>
            <person name="Uliana J.V.C."/>
            <person name="Torres T.T."/>
            <person name="Ward R.J."/>
            <person name="Monesi N."/>
        </authorList>
    </citation>
    <scope>NUCLEOTIDE SEQUENCE</scope>
    <source>
        <strain evidence="3">HSMRA1968</strain>
        <tissue evidence="3">Whole embryos</tissue>
    </source>
</reference>
<protein>
    <submittedName>
        <fullName evidence="3">Hermansky-Pudlak syndrome 4 protein</fullName>
    </submittedName>
</protein>
<dbReference type="GO" id="GO:0016192">
    <property type="term" value="P:vesicle-mediated transport"/>
    <property type="evidence" value="ECO:0007669"/>
    <property type="project" value="InterPro"/>
</dbReference>
<evidence type="ECO:0000259" key="2">
    <source>
        <dbReference type="Pfam" id="PF19033"/>
    </source>
</evidence>
<dbReference type="OrthoDB" id="16754at2759"/>
<dbReference type="InterPro" id="IPR043987">
    <property type="entry name" value="CCZ1/INTU/HSP4_longin_1"/>
</dbReference>
<evidence type="ECO:0000313" key="4">
    <source>
        <dbReference type="Proteomes" id="UP001151699"/>
    </source>
</evidence>
<evidence type="ECO:0000313" key="3">
    <source>
        <dbReference type="EMBL" id="KAJ6649366.1"/>
    </source>
</evidence>
<dbReference type="Proteomes" id="UP001151699">
    <property type="component" value="Chromosome A"/>
</dbReference>
<dbReference type="EMBL" id="WJQU01000001">
    <property type="protein sequence ID" value="KAJ6649366.1"/>
    <property type="molecule type" value="Genomic_DNA"/>
</dbReference>
<dbReference type="GO" id="GO:0031085">
    <property type="term" value="C:BLOC-3 complex"/>
    <property type="evidence" value="ECO:0007669"/>
    <property type="project" value="TreeGrafter"/>
</dbReference>
<dbReference type="GO" id="GO:0005085">
    <property type="term" value="F:guanyl-nucleotide exchange factor activity"/>
    <property type="evidence" value="ECO:0007669"/>
    <property type="project" value="TreeGrafter"/>
</dbReference>
<feature type="domain" description="CCZ1/INTU/HPS4 third Longin" evidence="2">
    <location>
        <begin position="711"/>
        <end position="782"/>
    </location>
</feature>
<accession>A0A9Q0NH03</accession>
<sequence>MSKEMMIVFVYDTEICQHEADDPVKAVLYFHPSWVSDIQKLSLCGQLMGTVQFLRQSFSNPKIISLQNGKFMLKEFGRFVLVVGSDRNLSTSILEHRAELLSSMVRFFHCDIQTLSDSFANTDDHYKNLSDKLYHTFETILPILQYNGNVFQNMPISRLPKSASNIFLDSMQTLQSCQQMKGVLGGVIFYHNKVVATQLSPDITKNLVLTDPFRIKTTAESISVDFHIPIGVQLIVVFIPVKEYRKLNLASQRAQSITNQNANSIVPFQFKKKMKRDKSIIFTNIPEEGVAEADNGEVKKPSKMVTQRPNHLPLRFKNITSKDIPESGFSSINFDETDSFPQFIGKTSVSSTPMTENKILHGNIMPICANSDSPEKDETKQNDLMDKFNKIQLNKPISNFINNPFRIEQRRNSLTDLQDSLKKISKRLSIRPFGIGLTKLNKAEADGVEMDDIEIDDVETRTYRTITDPTYPVFNSDGAPISKHLFQEFLNRQEALENQTEPMNENNCTIDGFDGEMKESPIRQPKEPEIVPIPDSIPLRPNKIALNLPLKSLSMESNATNESANVNIFELPAQRKKLSGIQLTPLMTKLSILAMNDERSSGFSSWDTTPGVELSTPADATKMFRRRSSVKCEDVVDINNERNLSHQRERVEMFICGQQNMTMMLLLEENSCQKRELVQAMFDTCVSRLTRLEASLNQILNVSVDGEKSDGNYSFLSVDPHWDTLQRCGPWSNKDLEHVEHIRNDFVRMSGTTDLILRTEDTVVYGYKCGQSGIFYKQNSTIQNGLPAPADVMGTISISAKRRLERDHSIILM</sequence>
<name>A0A9Q0NH03_9DIPT</name>
<dbReference type="GO" id="GO:0006605">
    <property type="term" value="P:protein targeting"/>
    <property type="evidence" value="ECO:0007669"/>
    <property type="project" value="TreeGrafter"/>
</dbReference>
<dbReference type="PANTHER" id="PTHR14407">
    <property type="entry name" value="HERMANSKY-PUDLAK SYNDROME 4 PROTEIN LIGHT-EAR PROTEIN-RELATED"/>
    <property type="match status" value="1"/>
</dbReference>